<feature type="compositionally biased region" description="Acidic residues" evidence="1">
    <location>
        <begin position="223"/>
        <end position="232"/>
    </location>
</feature>
<sequence length="415" mass="45022">MEKRWLRVEVSSAVMHAVDDAEGGALAHSSPLKLALTGMFFGLIHVLTGPDHLSALATLSAGSSWRSFALGMRWGCGHSIGLIIMAVIFISLDGKLDFSVLNVVTDVLVGVFMVCLGLYGVHEGIKKSKKRRREMQEADRVKKESKTDDEASAVETDVDTVSIVNSVRSPPSSPREQLIKGASRSEDLEEEDELIGGDDESQMSPSQRKRPLARCRKNVQEETVGDEEDIDESKDATKESAVAHDIVVQQISPMDSTVSMEELLSTRRHSRSSDAVEEEDAVADRDDVIKCCNRRYRLPKWMQIDFKNAQTQKCTALIVGIVHGIAGPGGILGVLPAVGLHDTVKSVVYLGSFCLTSIATMGVFAALYGEATGRLGERSELMAFRIAIFSSMASVIVGILWLVLAAAGKLQDVFG</sequence>
<dbReference type="Proteomes" id="UP000794436">
    <property type="component" value="Unassembled WGS sequence"/>
</dbReference>
<dbReference type="PANTHER" id="PTHR33876:SF4">
    <property type="entry name" value="CHLOROPLAST PROTEIN FOR GROWTH AND FERTILITY 2"/>
    <property type="match status" value="1"/>
</dbReference>
<dbReference type="AlphaFoldDB" id="A0A8K1FIY8"/>
<keyword evidence="2" id="KW-1133">Transmembrane helix</keyword>
<accession>A0A8K1FIY8</accession>
<proteinExistence type="predicted"/>
<keyword evidence="4" id="KW-1185">Reference proteome</keyword>
<keyword evidence="2" id="KW-0812">Transmembrane</keyword>
<evidence type="ECO:0000256" key="1">
    <source>
        <dbReference type="SAM" id="MobiDB-lite"/>
    </source>
</evidence>
<evidence type="ECO:0000256" key="2">
    <source>
        <dbReference type="SAM" id="Phobius"/>
    </source>
</evidence>
<feature type="compositionally biased region" description="Low complexity" evidence="1">
    <location>
        <begin position="161"/>
        <end position="170"/>
    </location>
</feature>
<organism evidence="3 4">
    <name type="scientific">Pythium oligandrum</name>
    <name type="common">Mycoparasitic fungus</name>
    <dbReference type="NCBI Taxonomy" id="41045"/>
    <lineage>
        <taxon>Eukaryota</taxon>
        <taxon>Sar</taxon>
        <taxon>Stramenopiles</taxon>
        <taxon>Oomycota</taxon>
        <taxon>Peronosporomycetes</taxon>
        <taxon>Pythiales</taxon>
        <taxon>Pythiaceae</taxon>
        <taxon>Pythium</taxon>
    </lineage>
</organism>
<feature type="transmembrane region" description="Helical" evidence="2">
    <location>
        <begin position="381"/>
        <end position="407"/>
    </location>
</feature>
<name>A0A8K1FIY8_PYTOL</name>
<feature type="compositionally biased region" description="Basic and acidic residues" evidence="1">
    <location>
        <begin position="134"/>
        <end position="149"/>
    </location>
</feature>
<reference evidence="3" key="1">
    <citation type="submission" date="2019-03" db="EMBL/GenBank/DDBJ databases">
        <title>Long read genome sequence of the mycoparasitic Pythium oligandrum ATCC 38472 isolated from sugarbeet rhizosphere.</title>
        <authorList>
            <person name="Gaulin E."/>
        </authorList>
    </citation>
    <scope>NUCLEOTIDE SEQUENCE</scope>
    <source>
        <strain evidence="3">ATCC 38472_TT</strain>
    </source>
</reference>
<feature type="transmembrane region" description="Helical" evidence="2">
    <location>
        <begin position="98"/>
        <end position="121"/>
    </location>
</feature>
<keyword evidence="2" id="KW-0472">Membrane</keyword>
<dbReference type="EMBL" id="SPLM01000077">
    <property type="protein sequence ID" value="TMW61247.1"/>
    <property type="molecule type" value="Genomic_DNA"/>
</dbReference>
<feature type="region of interest" description="Disordered" evidence="1">
    <location>
        <begin position="129"/>
        <end position="241"/>
    </location>
</feature>
<evidence type="ECO:0000313" key="3">
    <source>
        <dbReference type="EMBL" id="TMW61247.1"/>
    </source>
</evidence>
<feature type="compositionally biased region" description="Acidic residues" evidence="1">
    <location>
        <begin position="187"/>
        <end position="201"/>
    </location>
</feature>
<feature type="transmembrane region" description="Helical" evidence="2">
    <location>
        <begin position="74"/>
        <end position="92"/>
    </location>
</feature>
<protein>
    <recommendedName>
        <fullName evidence="5">Nickel/cobalt efflux system</fullName>
    </recommendedName>
</protein>
<comment type="caution">
    <text evidence="3">The sequence shown here is derived from an EMBL/GenBank/DDBJ whole genome shotgun (WGS) entry which is preliminary data.</text>
</comment>
<gene>
    <name evidence="3" type="ORF">Poli38472_013710</name>
</gene>
<evidence type="ECO:0008006" key="5">
    <source>
        <dbReference type="Google" id="ProtNLM"/>
    </source>
</evidence>
<feature type="compositionally biased region" description="Basic residues" evidence="1">
    <location>
        <begin position="207"/>
        <end position="217"/>
    </location>
</feature>
<dbReference type="PANTHER" id="PTHR33876">
    <property type="entry name" value="UNNAMED PRODUCT"/>
    <property type="match status" value="1"/>
</dbReference>
<feature type="transmembrane region" description="Helical" evidence="2">
    <location>
        <begin position="314"/>
        <end position="335"/>
    </location>
</feature>
<dbReference type="InterPro" id="IPR052776">
    <property type="entry name" value="Chloro_ReproSupport/MetalTrans"/>
</dbReference>
<evidence type="ECO:0000313" key="4">
    <source>
        <dbReference type="Proteomes" id="UP000794436"/>
    </source>
</evidence>
<feature type="transmembrane region" description="Helical" evidence="2">
    <location>
        <begin position="347"/>
        <end position="369"/>
    </location>
</feature>
<dbReference type="OrthoDB" id="669460at2759"/>